<proteinExistence type="predicted"/>
<protein>
    <recommendedName>
        <fullName evidence="2">LamG-like jellyroll fold domain-containing protein</fullName>
    </recommendedName>
</protein>
<dbReference type="SUPFAM" id="SSF49899">
    <property type="entry name" value="Concanavalin A-like lectins/glucanases"/>
    <property type="match status" value="1"/>
</dbReference>
<dbReference type="AlphaFoldDB" id="X0U015"/>
<feature type="non-terminal residue" evidence="1">
    <location>
        <position position="1"/>
    </location>
</feature>
<organism evidence="1">
    <name type="scientific">marine sediment metagenome</name>
    <dbReference type="NCBI Taxonomy" id="412755"/>
    <lineage>
        <taxon>unclassified sequences</taxon>
        <taxon>metagenomes</taxon>
        <taxon>ecological metagenomes</taxon>
    </lineage>
</organism>
<evidence type="ECO:0008006" key="2">
    <source>
        <dbReference type="Google" id="ProtNLM"/>
    </source>
</evidence>
<dbReference type="EMBL" id="BARS01011070">
    <property type="protein sequence ID" value="GAF99153.1"/>
    <property type="molecule type" value="Genomic_DNA"/>
</dbReference>
<evidence type="ECO:0000313" key="1">
    <source>
        <dbReference type="EMBL" id="GAF99153.1"/>
    </source>
</evidence>
<dbReference type="Pfam" id="PF13385">
    <property type="entry name" value="Laminin_G_3"/>
    <property type="match status" value="1"/>
</dbReference>
<reference evidence="1" key="1">
    <citation type="journal article" date="2014" name="Front. Microbiol.">
        <title>High frequency of phylogenetically diverse reductive dehalogenase-homologous genes in deep subseafloor sedimentary metagenomes.</title>
        <authorList>
            <person name="Kawai M."/>
            <person name="Futagami T."/>
            <person name="Toyoda A."/>
            <person name="Takaki Y."/>
            <person name="Nishi S."/>
            <person name="Hori S."/>
            <person name="Arai W."/>
            <person name="Tsubouchi T."/>
            <person name="Morono Y."/>
            <person name="Uchiyama I."/>
            <person name="Ito T."/>
            <person name="Fujiyama A."/>
            <person name="Inagaki F."/>
            <person name="Takami H."/>
        </authorList>
    </citation>
    <scope>NUCLEOTIDE SEQUENCE</scope>
    <source>
        <strain evidence="1">Expedition CK06-06</strain>
    </source>
</reference>
<name>X0U015_9ZZZZ</name>
<accession>X0U015</accession>
<comment type="caution">
    <text evidence="1">The sequence shown here is derived from an EMBL/GenBank/DDBJ whole genome shotgun (WGS) entry which is preliminary data.</text>
</comment>
<dbReference type="InterPro" id="IPR013320">
    <property type="entry name" value="ConA-like_dom_sf"/>
</dbReference>
<dbReference type="Gene3D" id="2.60.120.200">
    <property type="match status" value="1"/>
</dbReference>
<gene>
    <name evidence="1" type="ORF">S01H1_20278</name>
</gene>
<sequence>SLFALAGAALRQTAAAGKAEPANLDTDPHLAGWWKLDDASGTTAADASKHGRNGTLGGGLSFDKDSVAGRVGKALKLDGKAGIIEIPGYKGVSGTRPRTVAAWIKTKSSRGEIVTWGLEEFGKMFIFGFVRGRIGLVPSGGYLYMNDPVNDDAWHHVAVVVEEAERPNLHDNVKLYKDGEPATIHDIGLLDLWPVDTGDKLDLRIGRRFNGLIDEVRLYDRALSGEEIKALATQRKSK</sequence>